<dbReference type="SUPFAM" id="SSF51445">
    <property type="entry name" value="(Trans)glycosidases"/>
    <property type="match status" value="1"/>
</dbReference>
<dbReference type="PANTHER" id="PTHR32438">
    <property type="entry name" value="4-ALPHA-GLUCANOTRANSFERASE DPE1, CHLOROPLASTIC/AMYLOPLASTIC"/>
    <property type="match status" value="1"/>
</dbReference>
<dbReference type="Proteomes" id="UP001589810">
    <property type="component" value="Unassembled WGS sequence"/>
</dbReference>
<keyword evidence="7 10" id="KW-0119">Carbohydrate metabolism</keyword>
<evidence type="ECO:0000256" key="1">
    <source>
        <dbReference type="ARBA" id="ARBA00000439"/>
    </source>
</evidence>
<proteinExistence type="inferred from homology"/>
<evidence type="ECO:0000256" key="8">
    <source>
        <dbReference type="ARBA" id="ARBA00031423"/>
    </source>
</evidence>
<feature type="domain" description="MalQ N-terminal beta-sandwich" evidence="12">
    <location>
        <begin position="62"/>
        <end position="143"/>
    </location>
</feature>
<evidence type="ECO:0000256" key="6">
    <source>
        <dbReference type="ARBA" id="ARBA00022679"/>
    </source>
</evidence>
<accession>A0ABV6MP92</accession>
<evidence type="ECO:0000259" key="12">
    <source>
        <dbReference type="Pfam" id="PF21226"/>
    </source>
</evidence>
<dbReference type="RefSeq" id="WP_273943197.1">
    <property type="nucleotide sequence ID" value="NZ_CP097263.1"/>
</dbReference>
<feature type="region of interest" description="Disordered" evidence="11">
    <location>
        <begin position="70"/>
        <end position="103"/>
    </location>
</feature>
<comment type="caution">
    <text evidence="13">The sequence shown here is derived from an EMBL/GenBank/DDBJ whole genome shotgun (WGS) entry which is preliminary data.</text>
</comment>
<dbReference type="Pfam" id="PF21226">
    <property type="entry name" value="MalQ_N"/>
    <property type="match status" value="1"/>
</dbReference>
<sequence>MDDQLVELADAHGVATWYEGSERRRVDVPADVVVSVLAELGVTADTPEAIRAALAELRPDDLPPTIVLRAGQSRPLPPPTDAGKDAFTASNAGKASFPASGGATIRTEDGRVVEVGDEIPGDLPLGWHTLTVQDRDITLVVAPARLPEPPRTWGWMLQLYSMHSRESWGVGDLRDLTDFVTWSKDTGAGVVLLNPMHAVAPVHPIQPSPYSPSSRRHTNPVYLRVTATNEYLVASDATKAAVDALQPDDTTDLINYDRVWDAKIKALELLKPSELTEGDDFAVYCALAEVHGADYRDWPEELRHPDNPAVREQADPARISFHAWLQELCDQQLEQARQAAEGMAVGIVHDLPVGVDPGGADAWALQDVLATGVTVGAPPDAFNQQGQNWSLPPWHPRKLAEAGYQPYRDLLRAVFRHSQGLRIDHIAGLWRLWWIPGGDARKGTYVRYDADAMTGILALEAHRAGAAVIGEDLGTVEHKVTETLHSNNMLSSAVLWFERDDHGNMLPHENWPERAAASISTHDLPTAAGFLRSEHVRVRAELNVLAGDVDAEYAQAARERRELLAVLGEDESSAEEDVIIAMHALLADTPCRIALASPYDVIGETRQPNLPGTVDEYPNWRIPFPIHLAAFMADPRVSRAVSTMRRR</sequence>
<evidence type="ECO:0000256" key="5">
    <source>
        <dbReference type="ARBA" id="ARBA00022676"/>
    </source>
</evidence>
<protein>
    <recommendedName>
        <fullName evidence="4 10">4-alpha-glucanotransferase</fullName>
        <ecNumber evidence="3 10">2.4.1.25</ecNumber>
    </recommendedName>
    <alternativeName>
        <fullName evidence="8 10">Amylomaltase</fullName>
    </alternativeName>
    <alternativeName>
        <fullName evidence="9 10">Disproportionating enzyme</fullName>
    </alternativeName>
</protein>
<dbReference type="PANTHER" id="PTHR32438:SF5">
    <property type="entry name" value="4-ALPHA-GLUCANOTRANSFERASE DPE1, CHLOROPLASTIC_AMYLOPLASTIC"/>
    <property type="match status" value="1"/>
</dbReference>
<dbReference type="EMBL" id="JBHLUD010000003">
    <property type="protein sequence ID" value="MFC0542017.1"/>
    <property type="molecule type" value="Genomic_DNA"/>
</dbReference>
<dbReference type="InterPro" id="IPR003385">
    <property type="entry name" value="Glyco_hydro_77"/>
</dbReference>
<dbReference type="NCBIfam" id="TIGR00217">
    <property type="entry name" value="malQ"/>
    <property type="match status" value="1"/>
</dbReference>
<dbReference type="Pfam" id="PF02446">
    <property type="entry name" value="Glyco_hydro_77"/>
    <property type="match status" value="1"/>
</dbReference>
<evidence type="ECO:0000256" key="11">
    <source>
        <dbReference type="SAM" id="MobiDB-lite"/>
    </source>
</evidence>
<dbReference type="Gene3D" id="3.20.20.80">
    <property type="entry name" value="Glycosidases"/>
    <property type="match status" value="1"/>
</dbReference>
<dbReference type="InterPro" id="IPR048458">
    <property type="entry name" value="MalQ_N"/>
</dbReference>
<gene>
    <name evidence="13" type="primary">malQ</name>
    <name evidence="13" type="ORF">ACFFH7_11035</name>
</gene>
<evidence type="ECO:0000256" key="10">
    <source>
        <dbReference type="RuleBase" id="RU361207"/>
    </source>
</evidence>
<keyword evidence="6 10" id="KW-0808">Transferase</keyword>
<evidence type="ECO:0000256" key="9">
    <source>
        <dbReference type="ARBA" id="ARBA00031501"/>
    </source>
</evidence>
<comment type="catalytic activity">
    <reaction evidence="1 10">
        <text>Transfers a segment of a (1-&gt;4)-alpha-D-glucan to a new position in an acceptor, which may be glucose or a (1-&gt;4)-alpha-D-glucan.</text>
        <dbReference type="EC" id="2.4.1.25"/>
    </reaction>
</comment>
<dbReference type="EC" id="2.4.1.25" evidence="3 10"/>
<keyword evidence="14" id="KW-1185">Reference proteome</keyword>
<evidence type="ECO:0000256" key="2">
    <source>
        <dbReference type="ARBA" id="ARBA00005684"/>
    </source>
</evidence>
<dbReference type="GO" id="GO:0004134">
    <property type="term" value="F:4-alpha-glucanotransferase activity"/>
    <property type="evidence" value="ECO:0007669"/>
    <property type="project" value="UniProtKB-EC"/>
</dbReference>
<evidence type="ECO:0000313" key="13">
    <source>
        <dbReference type="EMBL" id="MFC0542017.1"/>
    </source>
</evidence>
<evidence type="ECO:0000256" key="4">
    <source>
        <dbReference type="ARBA" id="ARBA00020295"/>
    </source>
</evidence>
<dbReference type="InterPro" id="IPR017853">
    <property type="entry name" value="GH"/>
</dbReference>
<reference evidence="13 14" key="1">
    <citation type="submission" date="2024-09" db="EMBL/GenBank/DDBJ databases">
        <authorList>
            <person name="Sun Q."/>
            <person name="Mori K."/>
        </authorList>
    </citation>
    <scope>NUCLEOTIDE SEQUENCE [LARGE SCALE GENOMIC DNA]</scope>
    <source>
        <strain evidence="13 14">TBRC 1432</strain>
    </source>
</reference>
<organism evidence="13 14">
    <name type="scientific">Kutzneria chonburiensis</name>
    <dbReference type="NCBI Taxonomy" id="1483604"/>
    <lineage>
        <taxon>Bacteria</taxon>
        <taxon>Bacillati</taxon>
        <taxon>Actinomycetota</taxon>
        <taxon>Actinomycetes</taxon>
        <taxon>Pseudonocardiales</taxon>
        <taxon>Pseudonocardiaceae</taxon>
        <taxon>Kutzneria</taxon>
    </lineage>
</organism>
<comment type="similarity">
    <text evidence="2 10">Belongs to the disproportionating enzyme family.</text>
</comment>
<evidence type="ECO:0000256" key="3">
    <source>
        <dbReference type="ARBA" id="ARBA00012560"/>
    </source>
</evidence>
<keyword evidence="5 10" id="KW-0328">Glycosyltransferase</keyword>
<name>A0ABV6MP92_9PSEU</name>
<evidence type="ECO:0000256" key="7">
    <source>
        <dbReference type="ARBA" id="ARBA00023277"/>
    </source>
</evidence>
<evidence type="ECO:0000313" key="14">
    <source>
        <dbReference type="Proteomes" id="UP001589810"/>
    </source>
</evidence>